<dbReference type="Pfam" id="PF05843">
    <property type="entry name" value="Suf"/>
    <property type="match status" value="4"/>
</dbReference>
<reference evidence="6" key="1">
    <citation type="submission" date="2020-11" db="EMBL/GenBank/DDBJ databases">
        <authorList>
            <person name="Tran Van P."/>
        </authorList>
    </citation>
    <scope>NUCLEOTIDE SEQUENCE</scope>
</reference>
<keyword evidence="2" id="KW-0677">Repeat</keyword>
<dbReference type="PANTHER" id="PTHR19980:SF0">
    <property type="entry name" value="CLEAVAGE STIMULATION FACTOR SUBUNIT 3"/>
    <property type="match status" value="1"/>
</dbReference>
<dbReference type="InterPro" id="IPR045243">
    <property type="entry name" value="Rna14-like"/>
</dbReference>
<dbReference type="GO" id="GO:0031124">
    <property type="term" value="P:mRNA 3'-end processing"/>
    <property type="evidence" value="ECO:0007669"/>
    <property type="project" value="InterPro"/>
</dbReference>
<feature type="domain" description="Suppressor of forked" evidence="5">
    <location>
        <begin position="208"/>
        <end position="293"/>
    </location>
</feature>
<dbReference type="EMBL" id="OB661525">
    <property type="protein sequence ID" value="CAD7228409.1"/>
    <property type="molecule type" value="Genomic_DNA"/>
</dbReference>
<dbReference type="SMART" id="SM00386">
    <property type="entry name" value="HAT"/>
    <property type="match status" value="10"/>
</dbReference>
<dbReference type="GO" id="GO:0003729">
    <property type="term" value="F:mRNA binding"/>
    <property type="evidence" value="ECO:0007669"/>
    <property type="project" value="TreeGrafter"/>
</dbReference>
<name>A0A7R8WFK0_9CRUS</name>
<feature type="region of interest" description="Disordered" evidence="4">
    <location>
        <begin position="697"/>
        <end position="750"/>
    </location>
</feature>
<evidence type="ECO:0000259" key="5">
    <source>
        <dbReference type="Pfam" id="PF05843"/>
    </source>
</evidence>
<dbReference type="InterPro" id="IPR003107">
    <property type="entry name" value="HAT"/>
</dbReference>
<evidence type="ECO:0000313" key="6">
    <source>
        <dbReference type="EMBL" id="CAD7228409.1"/>
    </source>
</evidence>
<feature type="region of interest" description="Disordered" evidence="4">
    <location>
        <begin position="642"/>
        <end position="673"/>
    </location>
</feature>
<dbReference type="SUPFAM" id="SSF48452">
    <property type="entry name" value="TPR-like"/>
    <property type="match status" value="2"/>
</dbReference>
<feature type="domain" description="Suppressor of forked" evidence="5">
    <location>
        <begin position="1"/>
        <end position="110"/>
    </location>
</feature>
<dbReference type="Gene3D" id="1.25.40.1040">
    <property type="match status" value="1"/>
</dbReference>
<dbReference type="GO" id="GO:0005634">
    <property type="term" value="C:nucleus"/>
    <property type="evidence" value="ECO:0007669"/>
    <property type="project" value="UniProtKB-SubCell"/>
</dbReference>
<gene>
    <name evidence="6" type="ORF">CTOB1V02_LOCUS6292</name>
</gene>
<keyword evidence="3" id="KW-0539">Nucleus</keyword>
<accession>A0A7R8WFK0</accession>
<protein>
    <recommendedName>
        <fullName evidence="5">Suppressor of forked domain-containing protein</fullName>
    </recommendedName>
</protein>
<organism evidence="6">
    <name type="scientific">Cyprideis torosa</name>
    <dbReference type="NCBI Taxonomy" id="163714"/>
    <lineage>
        <taxon>Eukaryota</taxon>
        <taxon>Metazoa</taxon>
        <taxon>Ecdysozoa</taxon>
        <taxon>Arthropoda</taxon>
        <taxon>Crustacea</taxon>
        <taxon>Oligostraca</taxon>
        <taxon>Ostracoda</taxon>
        <taxon>Podocopa</taxon>
        <taxon>Podocopida</taxon>
        <taxon>Cytherocopina</taxon>
        <taxon>Cytheroidea</taxon>
        <taxon>Cytherideidae</taxon>
        <taxon>Cyprideis</taxon>
    </lineage>
</organism>
<feature type="domain" description="Suppressor of forked" evidence="5">
    <location>
        <begin position="303"/>
        <end position="524"/>
    </location>
</feature>
<evidence type="ECO:0000256" key="1">
    <source>
        <dbReference type="ARBA" id="ARBA00004123"/>
    </source>
</evidence>
<dbReference type="InterPro" id="IPR008847">
    <property type="entry name" value="Suf"/>
</dbReference>
<feature type="domain" description="Suppressor of forked" evidence="5">
    <location>
        <begin position="111"/>
        <end position="206"/>
    </location>
</feature>
<dbReference type="InterPro" id="IPR011990">
    <property type="entry name" value="TPR-like_helical_dom_sf"/>
</dbReference>
<evidence type="ECO:0000256" key="3">
    <source>
        <dbReference type="ARBA" id="ARBA00023242"/>
    </source>
</evidence>
<sequence length="763" mass="86869">MAQAYDFALEKMGLDLQSYPIWSEYVTFLKSVEAQGTYAENQKITAIRKVFQRGVINPMMGLEQLWKDYVAYEQNINPIIAEKMTGELSKEYMSARRVAKEMEIVSRAILDQVASLYERAIAGFMKKNPLVYFAYADFEEERNQFEKCHQIYQKFLDHEDIDPTLTYIQYLRFARRAEGIKSARAVFKKAREDSRSGHAIYIASAQTDEYVTFLKSVEAQGTYAENQKITAIRKVFQRGVINPMMGLEQLWKDYVAYEQNINPIIAEKMTGELSKEYMSARRVAKEMEIVSRGDMPSAKAILDQVASLYERAIAGFMKKNPLVYFAYADFEEERNQFEKCHQIYQKFLDHEDIDPTLTYIQYLRFARRAEGIKSARAVFKKAREDSRSGHAIYIASAQTEYYCSREPTVALKVFELGLKKFGHVPEYVLAYVDHLTHLNEDNNTRVLMERVLSSGQLSVEDSIEVWNRFLEFECRVGDLSSVAKVDQRRKEALSKLDKFKFKGSALLVDRYKFGNLYPCDDKELKAMGYIDTLVPPPLFASFLSAGYLGVSGAAAAGINGGAKESRDDRPLMPDTSQMLPFKPKIAWVPGDHPIDGGEFPIPPSLVNLCRQMPPPGSFTGPFVISDALMDLMMNLNVDEFAPRSAGQPNRQEDDHSASDRVGAPPVTLADKTPDCNELSKQFELAKSVHWVVNRQPQQRGEFHHRGGYRGGRKRPRPSMGDRMGGGMNRMKGEESDEEDEGGTKAPSVDIFRERLAKKLQQQK</sequence>
<dbReference type="PANTHER" id="PTHR19980">
    <property type="entry name" value="RNA CLEAVAGE STIMULATION FACTOR"/>
    <property type="match status" value="1"/>
</dbReference>
<proteinExistence type="predicted"/>
<dbReference type="AlphaFoldDB" id="A0A7R8WFK0"/>
<dbReference type="OrthoDB" id="26282at2759"/>
<evidence type="ECO:0000256" key="4">
    <source>
        <dbReference type="SAM" id="MobiDB-lite"/>
    </source>
</evidence>
<evidence type="ECO:0000256" key="2">
    <source>
        <dbReference type="ARBA" id="ARBA00022737"/>
    </source>
</evidence>
<feature type="compositionally biased region" description="Basic residues" evidence="4">
    <location>
        <begin position="705"/>
        <end position="716"/>
    </location>
</feature>
<comment type="subcellular location">
    <subcellularLocation>
        <location evidence="1">Nucleus</location>
    </subcellularLocation>
</comment>
<dbReference type="Gene3D" id="1.25.40.10">
    <property type="entry name" value="Tetratricopeptide repeat domain"/>
    <property type="match status" value="3"/>
</dbReference>